<keyword evidence="2 6" id="KW-0813">Transport</keyword>
<proteinExistence type="inferred from homology"/>
<feature type="transmembrane region" description="Helical" evidence="8">
    <location>
        <begin position="47"/>
        <end position="66"/>
    </location>
</feature>
<comment type="subcellular location">
    <subcellularLocation>
        <location evidence="1">Membrane</location>
        <topology evidence="1">Multi-pass membrane protein</topology>
    </subcellularLocation>
</comment>
<dbReference type="InterPro" id="IPR000175">
    <property type="entry name" value="Na/ntran_symport"/>
</dbReference>
<name>A0ABS9HM27_9CORY</name>
<evidence type="ECO:0000256" key="5">
    <source>
        <dbReference type="ARBA" id="ARBA00023136"/>
    </source>
</evidence>
<dbReference type="PROSITE" id="PS50267">
    <property type="entry name" value="NA_NEUROTRAN_SYMP_3"/>
    <property type="match status" value="1"/>
</dbReference>
<evidence type="ECO:0000313" key="9">
    <source>
        <dbReference type="EMBL" id="MCF6774057.1"/>
    </source>
</evidence>
<evidence type="ECO:0000256" key="7">
    <source>
        <dbReference type="SAM" id="MobiDB-lite"/>
    </source>
</evidence>
<organism evidence="9 10">
    <name type="scientific">Corynebacterium parakroppenstedtii</name>
    <dbReference type="NCBI Taxonomy" id="2828363"/>
    <lineage>
        <taxon>Bacteria</taxon>
        <taxon>Bacillati</taxon>
        <taxon>Actinomycetota</taxon>
        <taxon>Actinomycetes</taxon>
        <taxon>Mycobacteriales</taxon>
        <taxon>Corynebacteriaceae</taxon>
        <taxon>Corynebacterium</taxon>
    </lineage>
</organism>
<feature type="region of interest" description="Disordered" evidence="7">
    <location>
        <begin position="1"/>
        <end position="36"/>
    </location>
</feature>
<feature type="transmembrane region" description="Helical" evidence="8">
    <location>
        <begin position="120"/>
        <end position="145"/>
    </location>
</feature>
<dbReference type="SUPFAM" id="SSF161070">
    <property type="entry name" value="SNF-like"/>
    <property type="match status" value="1"/>
</dbReference>
<keyword evidence="6" id="KW-0769">Symport</keyword>
<feature type="transmembrane region" description="Helical" evidence="8">
    <location>
        <begin position="500"/>
        <end position="521"/>
    </location>
</feature>
<evidence type="ECO:0000313" key="10">
    <source>
        <dbReference type="Proteomes" id="UP001200604"/>
    </source>
</evidence>
<evidence type="ECO:0000256" key="3">
    <source>
        <dbReference type="ARBA" id="ARBA00022692"/>
    </source>
</evidence>
<dbReference type="NCBIfam" id="NF037979">
    <property type="entry name" value="Na_transp"/>
    <property type="match status" value="1"/>
</dbReference>
<protein>
    <recommendedName>
        <fullName evidence="6">Transporter</fullName>
    </recommendedName>
</protein>
<dbReference type="CDD" id="cd10334">
    <property type="entry name" value="SLC6sbd_u1"/>
    <property type="match status" value="1"/>
</dbReference>
<dbReference type="GeneID" id="92726942"/>
<keyword evidence="10" id="KW-1185">Reference proteome</keyword>
<feature type="transmembrane region" description="Helical" evidence="8">
    <location>
        <begin position="391"/>
        <end position="415"/>
    </location>
</feature>
<feature type="transmembrane region" description="Helical" evidence="8">
    <location>
        <begin position="421"/>
        <end position="442"/>
    </location>
</feature>
<evidence type="ECO:0000256" key="2">
    <source>
        <dbReference type="ARBA" id="ARBA00022448"/>
    </source>
</evidence>
<dbReference type="Proteomes" id="UP001200604">
    <property type="component" value="Unassembled WGS sequence"/>
</dbReference>
<sequence length="574" mass="61757">MPQKTSVSSGDEPTSAANSPAGPAPRHGGVAPANKPAKRATFGGRTMFISAAIGSAIGLGNIWRFPYISYDNGGGAFLFPYVIALLTAGVPVLILDYVLGHRFRGSAPLVWRRISRKTEAIGWVQTGITYIIAVYYCVILAWAAMYTWFSLKLAWGTDPEKFFTGEFLHADTTSLTSANVVWPIAIVLALVWAAITAVMVLGVRKGTGLLSSIFVPLLIIMFIILVIRALFLPGAAEGLEAFFTPQWSALLDPQVWIAAYGQIFYSLAIAFGIMMTQASYLQKRANLSGLGAVVGLSNSAFEVLASIGVFATLGFMAVTQHVAVADVATNGIGLAFIAFPTIINNMTGGPIFGVLFFGSLLIAGFTSLVTIVEVVLSSVQEKFALSRRRAAVYVCVACSVPSLVFFPVSTGLATLDIVDKFVNVIGIVVIAVVAIIVIGWVLRRLPELRQHVNQISSLQLGRWWDFCLLVLTPLVLGTTFVLEIITLVRDGYEGYPTAKVAIFGWGLAVLFYGGALLMSLVPWPRRTILDGPPVSDYGVPLTGKGAPFGQHLDNPYESIRDRERRLEAAGLKEV</sequence>
<dbReference type="InterPro" id="IPR037272">
    <property type="entry name" value="SNS_sf"/>
</dbReference>
<feature type="compositionally biased region" description="Polar residues" evidence="7">
    <location>
        <begin position="1"/>
        <end position="18"/>
    </location>
</feature>
<reference evidence="9 10" key="1">
    <citation type="submission" date="2022-01" db="EMBL/GenBank/DDBJ databases">
        <title>Identification and Characterization of Corynebacterium sp.</title>
        <authorList>
            <person name="Luo Q."/>
            <person name="Qu P."/>
            <person name="Chen Q."/>
        </authorList>
    </citation>
    <scope>NUCLEOTIDE SEQUENCE [LARGE SCALE GENOMIC DNA]</scope>
    <source>
        <strain evidence="9 10">MC-12</strain>
    </source>
</reference>
<accession>A0ABS9HM27</accession>
<keyword evidence="3 6" id="KW-0812">Transmembrane</keyword>
<dbReference type="PANTHER" id="PTHR11616:SF240">
    <property type="entry name" value="BLOATED TUBULES, ISOFORM B-RELATED"/>
    <property type="match status" value="1"/>
</dbReference>
<evidence type="ECO:0000256" key="4">
    <source>
        <dbReference type="ARBA" id="ARBA00022989"/>
    </source>
</evidence>
<feature type="transmembrane region" description="Helical" evidence="8">
    <location>
        <begin position="78"/>
        <end position="99"/>
    </location>
</feature>
<dbReference type="EMBL" id="JAKJKU010000003">
    <property type="protein sequence ID" value="MCF6774057.1"/>
    <property type="molecule type" value="Genomic_DNA"/>
</dbReference>
<keyword evidence="5 8" id="KW-0472">Membrane</keyword>
<dbReference type="PROSITE" id="PS00610">
    <property type="entry name" value="NA_NEUROTRAN_SYMP_1"/>
    <property type="match status" value="1"/>
</dbReference>
<dbReference type="RefSeq" id="WP_052722386.1">
    <property type="nucleotide sequence ID" value="NZ_JAFFSY010000002.1"/>
</dbReference>
<evidence type="ECO:0000256" key="6">
    <source>
        <dbReference type="RuleBase" id="RU003732"/>
    </source>
</evidence>
<feature type="transmembrane region" description="Helical" evidence="8">
    <location>
        <begin position="213"/>
        <end position="235"/>
    </location>
</feature>
<evidence type="ECO:0000256" key="1">
    <source>
        <dbReference type="ARBA" id="ARBA00004141"/>
    </source>
</evidence>
<feature type="transmembrane region" description="Helical" evidence="8">
    <location>
        <begin position="180"/>
        <end position="201"/>
    </location>
</feature>
<feature type="transmembrane region" description="Helical" evidence="8">
    <location>
        <begin position="351"/>
        <end position="379"/>
    </location>
</feature>
<comment type="caution">
    <text evidence="9">The sequence shown here is derived from an EMBL/GenBank/DDBJ whole genome shotgun (WGS) entry which is preliminary data.</text>
</comment>
<feature type="transmembrane region" description="Helical" evidence="8">
    <location>
        <begin position="255"/>
        <end position="275"/>
    </location>
</feature>
<evidence type="ECO:0000256" key="8">
    <source>
        <dbReference type="SAM" id="Phobius"/>
    </source>
</evidence>
<keyword evidence="4 8" id="KW-1133">Transmembrane helix</keyword>
<feature type="transmembrane region" description="Helical" evidence="8">
    <location>
        <begin position="463"/>
        <end position="488"/>
    </location>
</feature>
<dbReference type="PANTHER" id="PTHR11616">
    <property type="entry name" value="SODIUM/CHLORIDE DEPENDENT TRANSPORTER"/>
    <property type="match status" value="1"/>
</dbReference>
<dbReference type="Pfam" id="PF00209">
    <property type="entry name" value="SNF"/>
    <property type="match status" value="2"/>
</dbReference>
<dbReference type="PRINTS" id="PR00176">
    <property type="entry name" value="NANEUSMPORT"/>
</dbReference>
<gene>
    <name evidence="9" type="ORF">L3H44_06495</name>
</gene>
<comment type="similarity">
    <text evidence="6">Belongs to the sodium:neurotransmitter symporter (SNF) (TC 2.A.22) family.</text>
</comment>